<accession>A0A0H1QYD9</accession>
<evidence type="ECO:0000256" key="1">
    <source>
        <dbReference type="ARBA" id="ARBA00038115"/>
    </source>
</evidence>
<gene>
    <name evidence="3" type="ORF">SZ63_09290</name>
</gene>
<dbReference type="PATRIC" id="fig|1550566.3.peg.2020"/>
<evidence type="ECO:0000313" key="3">
    <source>
        <dbReference type="EMBL" id="KLK87799.1"/>
    </source>
</evidence>
<dbReference type="InterPro" id="IPR029058">
    <property type="entry name" value="AB_hydrolase_fold"/>
</dbReference>
<keyword evidence="3" id="KW-0645">Protease</keyword>
<evidence type="ECO:0000313" key="4">
    <source>
        <dbReference type="Proteomes" id="UP000035301"/>
    </source>
</evidence>
<dbReference type="Pfam" id="PF12697">
    <property type="entry name" value="Abhydrolase_6"/>
    <property type="match status" value="1"/>
</dbReference>
<dbReference type="GO" id="GO:0004177">
    <property type="term" value="F:aminopeptidase activity"/>
    <property type="evidence" value="ECO:0007669"/>
    <property type="project" value="UniProtKB-KW"/>
</dbReference>
<keyword evidence="3" id="KW-0378">Hydrolase</keyword>
<sequence length="463" mass="50974">MNPNRTTIIMIVLSITVLSVISAGCTMIGQQSPASPPATPDAAPAPDCPALVFTDREFAFELQRTLGASYSGEADIGECLATASRIREGDFESWYSEWNRTADNFRAAGDGSLAAGHRVTAMEAYYRAATYYRTAEFFLHGNPADPRIVETWGKSRESFRDALALDVVPYEIVAIPYENTTLPGYFYMVDDSGKLRPLLIIQTGFDGCQEELHPYAMEGIRRGYNVLTFEGPGQGEMIRVRHIPFRYDWENVIGPVVDYAVSRPDVDENRIALWGISLGGYLAPRGAAYEPRIAALIADGGTYDVGQTLLANLREGGGANLTEIELQEWLQTDPIEFNDAIREVMARDTGTRWLNENGMFVFNAGSPARFWAKWTEFSLVGVAEEIRCPTLVCAGAADHFDPDGAQATALYDHLTCERELMVFSDDYGAGSHCQLGAFAQSFGAKFDWLDDTMGMTGSRPGEE</sequence>
<organism evidence="3 4">
    <name type="scientific">Methanoculleus sediminis</name>
    <dbReference type="NCBI Taxonomy" id="1550566"/>
    <lineage>
        <taxon>Archaea</taxon>
        <taxon>Methanobacteriati</taxon>
        <taxon>Methanobacteriota</taxon>
        <taxon>Stenosarchaea group</taxon>
        <taxon>Methanomicrobia</taxon>
        <taxon>Methanomicrobiales</taxon>
        <taxon>Methanomicrobiaceae</taxon>
        <taxon>Methanoculleus</taxon>
    </lineage>
</organism>
<proteinExistence type="inferred from homology"/>
<dbReference type="Proteomes" id="UP000035301">
    <property type="component" value="Unassembled WGS sequence"/>
</dbReference>
<dbReference type="PANTHER" id="PTHR22946:SF12">
    <property type="entry name" value="CONIDIAL PIGMENT BIOSYNTHESIS PROTEIN AYG1 (AFU_ORTHOLOGUE AFUA_2G17550)"/>
    <property type="match status" value="1"/>
</dbReference>
<keyword evidence="3" id="KW-0031">Aminopeptidase</keyword>
<dbReference type="PANTHER" id="PTHR22946">
    <property type="entry name" value="DIENELACTONE HYDROLASE DOMAIN-CONTAINING PROTEIN-RELATED"/>
    <property type="match status" value="1"/>
</dbReference>
<comment type="caution">
    <text evidence="3">The sequence shown here is derived from an EMBL/GenBank/DDBJ whole genome shotgun (WGS) entry which is preliminary data.</text>
</comment>
<dbReference type="Gene3D" id="3.40.50.1820">
    <property type="entry name" value="alpha/beta hydrolase"/>
    <property type="match status" value="1"/>
</dbReference>
<dbReference type="InterPro" id="IPR050261">
    <property type="entry name" value="FrsA_esterase"/>
</dbReference>
<dbReference type="OrthoDB" id="11256at2157"/>
<evidence type="ECO:0000259" key="2">
    <source>
        <dbReference type="Pfam" id="PF12697"/>
    </source>
</evidence>
<dbReference type="PROSITE" id="PS51257">
    <property type="entry name" value="PROKAR_LIPOPROTEIN"/>
    <property type="match status" value="1"/>
</dbReference>
<dbReference type="InterPro" id="IPR000073">
    <property type="entry name" value="AB_hydrolase_1"/>
</dbReference>
<dbReference type="AlphaFoldDB" id="A0A0H1QYD9"/>
<dbReference type="SUPFAM" id="SSF53474">
    <property type="entry name" value="alpha/beta-Hydrolases"/>
    <property type="match status" value="1"/>
</dbReference>
<reference evidence="3 4" key="1">
    <citation type="journal article" date="2015" name="Int. J. Syst. Evol. Microbiol.">
        <title>Methanoculleus sediminis sp. nov., a methanogen from sediments near a submarine mud volcano.</title>
        <authorList>
            <person name="Chen S.C."/>
            <person name="Chen M.F."/>
            <person name="Lai M.C."/>
            <person name="Weng C.Y."/>
            <person name="Wu S.Y."/>
            <person name="Lin S."/>
            <person name="Yang T.F."/>
            <person name="Chen P.C."/>
        </authorList>
    </citation>
    <scope>NUCLEOTIDE SEQUENCE [LARGE SCALE GENOMIC DNA]</scope>
    <source>
        <strain evidence="3 4">S3Fa</strain>
    </source>
</reference>
<keyword evidence="4" id="KW-1185">Reference proteome</keyword>
<name>A0A0H1QYD9_9EURY</name>
<dbReference type="STRING" id="1550566.SZ63_09290"/>
<dbReference type="EMBL" id="JXOJ01000004">
    <property type="protein sequence ID" value="KLK87799.1"/>
    <property type="molecule type" value="Genomic_DNA"/>
</dbReference>
<protein>
    <submittedName>
        <fullName evidence="3">Dipeptidyl aminopeptidase</fullName>
    </submittedName>
</protein>
<comment type="similarity">
    <text evidence="1">Belongs to the AB hydrolase superfamily. FUS2 hydrolase family.</text>
</comment>
<dbReference type="Gene3D" id="1.20.1440.110">
    <property type="entry name" value="acylaminoacyl peptidase"/>
    <property type="match status" value="1"/>
</dbReference>
<feature type="domain" description="AB hydrolase-1" evidence="2">
    <location>
        <begin position="221"/>
        <end position="406"/>
    </location>
</feature>